<dbReference type="Proteomes" id="UP000054725">
    <property type="component" value="Unassembled WGS sequence"/>
</dbReference>
<dbReference type="PATRIC" id="fig|45070.6.peg.2359"/>
<comment type="caution">
    <text evidence="1">The sequence shown here is derived from an EMBL/GenBank/DDBJ whole genome shotgun (WGS) entry which is preliminary data.</text>
</comment>
<proteinExistence type="predicted"/>
<sequence>MPEYSYKGFQISYEINSSKNHLYKADGKVIKQGKEQSSTPQKFHTEHFSEKGARSEIKKLIEQYVDFEWQEFHEMH</sequence>
<accession>A0A0W0WN89</accession>
<evidence type="ECO:0000313" key="1">
    <source>
        <dbReference type="EMBL" id="KTD33757.1"/>
    </source>
</evidence>
<reference evidence="1 2" key="1">
    <citation type="submission" date="2015-11" db="EMBL/GenBank/DDBJ databases">
        <title>Genomic analysis of 38 Legionella species identifies large and diverse effector repertoires.</title>
        <authorList>
            <person name="Burstein D."/>
            <person name="Amaro F."/>
            <person name="Zusman T."/>
            <person name="Lifshitz Z."/>
            <person name="Cohen O."/>
            <person name="Gilbert J.A."/>
            <person name="Pupko T."/>
            <person name="Shuman H.A."/>
            <person name="Segal G."/>
        </authorList>
    </citation>
    <scope>NUCLEOTIDE SEQUENCE [LARGE SCALE GENOMIC DNA]</scope>
    <source>
        <strain evidence="1 2">ATCC 49506</strain>
    </source>
</reference>
<protein>
    <submittedName>
        <fullName evidence="1">Uncharacterized protein</fullName>
    </submittedName>
</protein>
<name>A0A0W0WN89_9GAMM</name>
<dbReference type="OrthoDB" id="5648060at2"/>
<evidence type="ECO:0000313" key="2">
    <source>
        <dbReference type="Proteomes" id="UP000054725"/>
    </source>
</evidence>
<dbReference type="AlphaFoldDB" id="A0A0W0WN89"/>
<keyword evidence="2" id="KW-1185">Reference proteome</keyword>
<dbReference type="RefSeq" id="WP_058505238.1">
    <property type="nucleotide sequence ID" value="NZ_CAAAIF010000007.1"/>
</dbReference>
<organism evidence="1 2">
    <name type="scientific">Legionella nautarum</name>
    <dbReference type="NCBI Taxonomy" id="45070"/>
    <lineage>
        <taxon>Bacteria</taxon>
        <taxon>Pseudomonadati</taxon>
        <taxon>Pseudomonadota</taxon>
        <taxon>Gammaproteobacteria</taxon>
        <taxon>Legionellales</taxon>
        <taxon>Legionellaceae</taxon>
        <taxon>Legionella</taxon>
    </lineage>
</organism>
<gene>
    <name evidence="1" type="ORF">Lnau_2234</name>
</gene>
<dbReference type="EMBL" id="LNYO01000022">
    <property type="protein sequence ID" value="KTD33757.1"/>
    <property type="molecule type" value="Genomic_DNA"/>
</dbReference>